<evidence type="ECO:0000313" key="2">
    <source>
        <dbReference type="Proteomes" id="UP001569963"/>
    </source>
</evidence>
<dbReference type="InterPro" id="IPR029787">
    <property type="entry name" value="Nucleotide_cyclase"/>
</dbReference>
<name>A0ABV4QK36_9ACTN</name>
<gene>
    <name evidence="1" type="ORF">SM611_25495</name>
</gene>
<dbReference type="SUPFAM" id="SSF55073">
    <property type="entry name" value="Nucleotide cyclase"/>
    <property type="match status" value="1"/>
</dbReference>
<dbReference type="EMBL" id="JAXCEI010000012">
    <property type="protein sequence ID" value="MFA1542304.1"/>
    <property type="molecule type" value="Genomic_DNA"/>
</dbReference>
<dbReference type="Proteomes" id="UP001569963">
    <property type="component" value="Unassembled WGS sequence"/>
</dbReference>
<organism evidence="1 2">
    <name type="scientific">Actinomadura monticuli</name>
    <dbReference type="NCBI Taxonomy" id="3097367"/>
    <lineage>
        <taxon>Bacteria</taxon>
        <taxon>Bacillati</taxon>
        <taxon>Actinomycetota</taxon>
        <taxon>Actinomycetes</taxon>
        <taxon>Streptosporangiales</taxon>
        <taxon>Thermomonosporaceae</taxon>
        <taxon>Actinomadura</taxon>
    </lineage>
</organism>
<protein>
    <recommendedName>
        <fullName evidence="3">Guanylate cyclase domain-containing protein</fullName>
    </recommendedName>
</protein>
<evidence type="ECO:0000313" key="1">
    <source>
        <dbReference type="EMBL" id="MFA1542304.1"/>
    </source>
</evidence>
<accession>A0ABV4QK36</accession>
<keyword evidence="2" id="KW-1185">Reference proteome</keyword>
<evidence type="ECO:0008006" key="3">
    <source>
        <dbReference type="Google" id="ProtNLM"/>
    </source>
</evidence>
<reference evidence="1 2" key="1">
    <citation type="submission" date="2023-11" db="EMBL/GenBank/DDBJ databases">
        <title>Actinomadura monticuli sp. nov., isolated from volcanic ash.</title>
        <authorList>
            <person name="Lee S.D."/>
            <person name="Yang H."/>
            <person name="Kim I.S."/>
        </authorList>
    </citation>
    <scope>NUCLEOTIDE SEQUENCE [LARGE SCALE GENOMIC DNA]</scope>
    <source>
        <strain evidence="1 2">DLS-62</strain>
    </source>
</reference>
<dbReference type="Gene3D" id="3.30.70.1230">
    <property type="entry name" value="Nucleotide cyclase"/>
    <property type="match status" value="1"/>
</dbReference>
<proteinExistence type="predicted"/>
<comment type="caution">
    <text evidence="1">The sequence shown here is derived from an EMBL/GenBank/DDBJ whole genome shotgun (WGS) entry which is preliminary data.</text>
</comment>
<sequence>MTLRWPRFAGGARLVYRLLLAVDLERYSQLDAQQQLAAQTDLRRLLDACARRTGLRTSDWYRQPGGDGELVVMPVDVDVPHVVGVFACDLECALADLNRHRPTRLRMRLALHHGTLIEGPLGPAGDAPVVVSRLLDAAPLRDHLTEHRDRDLVLVVSDTLYQDVVGSGFCALDPADFIRLEVVIKGRPYSGHIHHAESVPPKRRPFSLPAAG</sequence>